<dbReference type="GO" id="GO:0032259">
    <property type="term" value="P:methylation"/>
    <property type="evidence" value="ECO:0007669"/>
    <property type="project" value="UniProtKB-KW"/>
</dbReference>
<keyword evidence="1" id="KW-0808">Transferase</keyword>
<accession>A0A086QNX1</accession>
<dbReference type="AlphaFoldDB" id="A0A086QNX1"/>
<gene>
    <name evidence="1" type="ORF">TGMAS_294440C</name>
</gene>
<proteinExistence type="predicted"/>
<evidence type="ECO:0000313" key="2">
    <source>
        <dbReference type="Proteomes" id="UP000028821"/>
    </source>
</evidence>
<dbReference type="Proteomes" id="UP000028821">
    <property type="component" value="Unassembled WGS sequence"/>
</dbReference>
<protein>
    <submittedName>
        <fullName evidence="1">NOL1/NOP2/sun family protein</fullName>
        <ecNumber evidence="1">2.1.1.203</ecNumber>
    </submittedName>
</protein>
<dbReference type="VEuPathDB" id="ToxoDB:TGMAS_294440C"/>
<organism evidence="1 2">
    <name type="scientific">Toxoplasma gondii MAS</name>
    <dbReference type="NCBI Taxonomy" id="943118"/>
    <lineage>
        <taxon>Eukaryota</taxon>
        <taxon>Sar</taxon>
        <taxon>Alveolata</taxon>
        <taxon>Apicomplexa</taxon>
        <taxon>Conoidasida</taxon>
        <taxon>Coccidia</taxon>
        <taxon>Eucoccidiorida</taxon>
        <taxon>Eimeriorina</taxon>
        <taxon>Sarcocystidae</taxon>
        <taxon>Toxoplasma</taxon>
    </lineage>
</organism>
<evidence type="ECO:0000313" key="1">
    <source>
        <dbReference type="EMBL" id="KFH14303.1"/>
    </source>
</evidence>
<comment type="caution">
    <text evidence="1">The sequence shown here is derived from an EMBL/GenBank/DDBJ whole genome shotgun (WGS) entry which is preliminary data.</text>
</comment>
<dbReference type="EMBL" id="AEXC02001235">
    <property type="protein sequence ID" value="KFH14303.1"/>
    <property type="molecule type" value="Genomic_DNA"/>
</dbReference>
<name>A0A086QNX1_TOXGO</name>
<sequence>EGAALMVRYMRRRILFLNLDFASSLLLSDSRIVDREELLRGEQEGQVTALDSCRDESGALEAGGCVCVVCPTEVLPSSKFPSPRPTFSSLADAVCLSCLLTPGGNLHCYVSRTEAAGLAFHLFGIDEEIKDEVNEEE</sequence>
<reference evidence="1 2" key="1">
    <citation type="submission" date="2014-04" db="EMBL/GenBank/DDBJ databases">
        <authorList>
            <person name="Sibley D."/>
            <person name="Venepally P."/>
            <person name="Karamycheva S."/>
            <person name="Hadjithomas M."/>
            <person name="Khan A."/>
            <person name="Brunk B."/>
            <person name="Roos D."/>
            <person name="Caler E."/>
            <person name="Lorenzi H."/>
        </authorList>
    </citation>
    <scope>NUCLEOTIDE SEQUENCE [LARGE SCALE GENOMIC DNA]</scope>
    <source>
        <strain evidence="1 2">MAS</strain>
    </source>
</reference>
<keyword evidence="1" id="KW-0489">Methyltransferase</keyword>
<dbReference type="GO" id="GO:0008168">
    <property type="term" value="F:methyltransferase activity"/>
    <property type="evidence" value="ECO:0007669"/>
    <property type="project" value="UniProtKB-KW"/>
</dbReference>
<dbReference type="EC" id="2.1.1.203" evidence="1"/>
<feature type="non-terminal residue" evidence="1">
    <location>
        <position position="1"/>
    </location>
</feature>